<gene>
    <name evidence="1" type="ORF">ULMA_21630</name>
</gene>
<evidence type="ECO:0000313" key="2">
    <source>
        <dbReference type="Proteomes" id="UP000326509"/>
    </source>
</evidence>
<protein>
    <submittedName>
        <fullName evidence="1">Uncharacterized protein</fullName>
    </submittedName>
</protein>
<name>A0A5J4IQG4_9FLAO</name>
<evidence type="ECO:0000313" key="1">
    <source>
        <dbReference type="EMBL" id="GER60055.1"/>
    </source>
</evidence>
<dbReference type="RefSeq" id="WP_151674508.1">
    <property type="nucleotide sequence ID" value="NZ_BKCG01000005.1"/>
</dbReference>
<comment type="caution">
    <text evidence="1">The sequence shown here is derived from an EMBL/GenBank/DDBJ whole genome shotgun (WGS) entry which is preliminary data.</text>
</comment>
<dbReference type="EMBL" id="BKCG01000005">
    <property type="protein sequence ID" value="GER60055.1"/>
    <property type="molecule type" value="Genomic_DNA"/>
</dbReference>
<sequence>MATNTHFKFIEWRDTAGLYKDTANTILDLKFLKDELRFLEDLVSEHTLELIYGKNSEESKAIIKELTAHSKRLDVLMTKLNAHSKELKVFVDEDDNQGELQFYKNEHYTLLLEEMDFHADLKKTKRQIFKMLSEIMKKSKQKQLPNK</sequence>
<reference evidence="1 2" key="1">
    <citation type="submission" date="2019-08" db="EMBL/GenBank/DDBJ databases">
        <title>Draft genome sequence of Ulvibacter marinus type strain NBRC 109484.</title>
        <authorList>
            <person name="Kawano K."/>
            <person name="Ushijima N."/>
            <person name="Kihara M."/>
            <person name="Itoh H."/>
        </authorList>
    </citation>
    <scope>NUCLEOTIDE SEQUENCE [LARGE SCALE GENOMIC DNA]</scope>
    <source>
        <strain evidence="1 2">NBRC 109484</strain>
    </source>
</reference>
<dbReference type="Proteomes" id="UP000326509">
    <property type="component" value="Unassembled WGS sequence"/>
</dbReference>
<dbReference type="AlphaFoldDB" id="A0A5J4IQG4"/>
<accession>A0A5J4IQG4</accession>
<keyword evidence="2" id="KW-1185">Reference proteome</keyword>
<organism evidence="1 2">
    <name type="scientific">Patiriisocius marinus</name>
    <dbReference type="NCBI Taxonomy" id="1397112"/>
    <lineage>
        <taxon>Bacteria</taxon>
        <taxon>Pseudomonadati</taxon>
        <taxon>Bacteroidota</taxon>
        <taxon>Flavobacteriia</taxon>
        <taxon>Flavobacteriales</taxon>
        <taxon>Flavobacteriaceae</taxon>
        <taxon>Patiriisocius</taxon>
    </lineage>
</organism>
<proteinExistence type="predicted"/>
<dbReference type="OrthoDB" id="1139121at2"/>